<dbReference type="EMBL" id="ABJB010169550">
    <property type="status" value="NOT_ANNOTATED_CDS"/>
    <property type="molecule type" value="Genomic_DNA"/>
</dbReference>
<name>B7PUJ4_IXOSC</name>
<keyword evidence="3" id="KW-1185">Reference proteome</keyword>
<dbReference type="AlphaFoldDB" id="B7PUJ4"/>
<organism>
    <name type="scientific">Ixodes scapularis</name>
    <name type="common">Black-legged tick</name>
    <name type="synonym">Deer tick</name>
    <dbReference type="NCBI Taxonomy" id="6945"/>
    <lineage>
        <taxon>Eukaryota</taxon>
        <taxon>Metazoa</taxon>
        <taxon>Ecdysozoa</taxon>
        <taxon>Arthropoda</taxon>
        <taxon>Chelicerata</taxon>
        <taxon>Arachnida</taxon>
        <taxon>Acari</taxon>
        <taxon>Parasitiformes</taxon>
        <taxon>Ixodida</taxon>
        <taxon>Ixodoidea</taxon>
        <taxon>Ixodidae</taxon>
        <taxon>Ixodinae</taxon>
        <taxon>Ixodes</taxon>
    </lineage>
</organism>
<dbReference type="Gene3D" id="2.60.40.150">
    <property type="entry name" value="C2 domain"/>
    <property type="match status" value="1"/>
</dbReference>
<dbReference type="EMBL" id="ABJB010377163">
    <property type="status" value="NOT_ANNOTATED_CDS"/>
    <property type="molecule type" value="Genomic_DNA"/>
</dbReference>
<dbReference type="VEuPathDB" id="VectorBase:ISCI007465"/>
<evidence type="ECO:0000313" key="2">
    <source>
        <dbReference type="EnsemblMetazoa" id="ISCW007465-PA"/>
    </source>
</evidence>
<sequence>MTGNGFVRVKLLQVELLPGNGAQHGTPVSWAPGGPTNASVPGQPPTKYEIVDPFCVVNLKEAEEIPGSLMHILVKDRPNRLLADLLLPAQVLADKCRDGEDVVNIWEEPKVAGGITRRRGAIKHQKIYEVKGHKFIEKFFRQPTFCAFCKEFLCVPSDRAQAVPRQVPGEMPWVRQGVADDSGKSEILGYSPAYFKPRSGVRAA</sequence>
<dbReference type="HOGENOM" id="CLU_1344599_0_0_1"/>
<dbReference type="STRING" id="6945.B7PUJ4"/>
<dbReference type="EMBL" id="ABJB010673979">
    <property type="status" value="NOT_ANNOTATED_CDS"/>
    <property type="molecule type" value="Genomic_DNA"/>
</dbReference>
<dbReference type="InterPro" id="IPR046349">
    <property type="entry name" value="C1-like_sf"/>
</dbReference>
<dbReference type="EMBL" id="ABJB011136156">
    <property type="status" value="NOT_ANNOTATED_CDS"/>
    <property type="molecule type" value="Genomic_DNA"/>
</dbReference>
<dbReference type="SUPFAM" id="SSF57889">
    <property type="entry name" value="Cysteine-rich domain"/>
    <property type="match status" value="1"/>
</dbReference>
<dbReference type="VEuPathDB" id="VectorBase:ISCW007465"/>
<evidence type="ECO:0000313" key="3">
    <source>
        <dbReference type="Proteomes" id="UP000001555"/>
    </source>
</evidence>
<reference evidence="2" key="2">
    <citation type="submission" date="2020-05" db="UniProtKB">
        <authorList>
            <consortium name="EnsemblMetazoa"/>
        </authorList>
    </citation>
    <scope>IDENTIFICATION</scope>
    <source>
        <strain evidence="2">wikel</strain>
    </source>
</reference>
<gene>
    <name evidence="1" type="ORF">IscW_ISCW007465</name>
</gene>
<dbReference type="EMBL" id="DS792934">
    <property type="protein sequence ID" value="EEC10266.1"/>
    <property type="molecule type" value="Genomic_DNA"/>
</dbReference>
<dbReference type="EnsemblMetazoa" id="ISCW007465-RA">
    <property type="protein sequence ID" value="ISCW007465-PA"/>
    <property type="gene ID" value="ISCW007465"/>
</dbReference>
<dbReference type="Pfam" id="PF21494">
    <property type="entry name" value="PKC_C2"/>
    <property type="match status" value="1"/>
</dbReference>
<reference evidence="1 3" key="1">
    <citation type="submission" date="2008-03" db="EMBL/GenBank/DDBJ databases">
        <title>Annotation of Ixodes scapularis.</title>
        <authorList>
            <consortium name="Ixodes scapularis Genome Project Consortium"/>
            <person name="Caler E."/>
            <person name="Hannick L.I."/>
            <person name="Bidwell S."/>
            <person name="Joardar V."/>
            <person name="Thiagarajan M."/>
            <person name="Amedeo P."/>
            <person name="Galinsky K.J."/>
            <person name="Schobel S."/>
            <person name="Inman J."/>
            <person name="Hostetler J."/>
            <person name="Miller J."/>
            <person name="Hammond M."/>
            <person name="Megy K."/>
            <person name="Lawson D."/>
            <person name="Kodira C."/>
            <person name="Sutton G."/>
            <person name="Meyer J."/>
            <person name="Hill C.A."/>
            <person name="Birren B."/>
            <person name="Nene V."/>
            <person name="Collins F."/>
            <person name="Alarcon-Chaidez F."/>
            <person name="Wikel S."/>
            <person name="Strausberg R."/>
        </authorList>
    </citation>
    <scope>NUCLEOTIDE SEQUENCE [LARGE SCALE GENOMIC DNA]</scope>
    <source>
        <strain evidence="3">Wikel</strain>
        <strain evidence="1">Wikel colony</strain>
    </source>
</reference>
<dbReference type="PaxDb" id="6945-B7PUJ4"/>
<dbReference type="Gene3D" id="3.30.60.20">
    <property type="match status" value="1"/>
</dbReference>
<dbReference type="InParanoid" id="B7PUJ4"/>
<protein>
    <submittedName>
        <fullName evidence="1 2">Uncharacterized protein</fullName>
    </submittedName>
</protein>
<evidence type="ECO:0000313" key="1">
    <source>
        <dbReference type="EMBL" id="EEC10266.1"/>
    </source>
</evidence>
<proteinExistence type="predicted"/>
<accession>B7PUJ4</accession>
<dbReference type="EMBL" id="ABJB010706283">
    <property type="status" value="NOT_ANNOTATED_CDS"/>
    <property type="molecule type" value="Genomic_DNA"/>
</dbReference>
<dbReference type="EMBL" id="ABJB010723426">
    <property type="status" value="NOT_ANNOTATED_CDS"/>
    <property type="molecule type" value="Genomic_DNA"/>
</dbReference>
<dbReference type="EMBL" id="ABJB010362306">
    <property type="status" value="NOT_ANNOTATED_CDS"/>
    <property type="molecule type" value="Genomic_DNA"/>
</dbReference>
<dbReference type="EMBL" id="ABJB011024755">
    <property type="status" value="NOT_ANNOTATED_CDS"/>
    <property type="molecule type" value="Genomic_DNA"/>
</dbReference>
<dbReference type="OrthoDB" id="10047816at2759"/>
<dbReference type="Proteomes" id="UP000001555">
    <property type="component" value="Unassembled WGS sequence"/>
</dbReference>
<dbReference type="VEuPathDB" id="VectorBase:ISCP_001831"/>
<dbReference type="InterPro" id="IPR035892">
    <property type="entry name" value="C2_domain_sf"/>
</dbReference>